<evidence type="ECO:0000313" key="2">
    <source>
        <dbReference type="Proteomes" id="UP000824120"/>
    </source>
</evidence>
<evidence type="ECO:0000313" key="1">
    <source>
        <dbReference type="EMBL" id="KAG5615533.1"/>
    </source>
</evidence>
<accession>A0A9J5ZTA6</accession>
<dbReference type="EMBL" id="JACXVP010000003">
    <property type="protein sequence ID" value="KAG5615533.1"/>
    <property type="molecule type" value="Genomic_DNA"/>
</dbReference>
<organism evidence="1 2">
    <name type="scientific">Solanum commersonii</name>
    <name type="common">Commerson's wild potato</name>
    <name type="synonym">Commerson's nightshade</name>
    <dbReference type="NCBI Taxonomy" id="4109"/>
    <lineage>
        <taxon>Eukaryota</taxon>
        <taxon>Viridiplantae</taxon>
        <taxon>Streptophyta</taxon>
        <taxon>Embryophyta</taxon>
        <taxon>Tracheophyta</taxon>
        <taxon>Spermatophyta</taxon>
        <taxon>Magnoliopsida</taxon>
        <taxon>eudicotyledons</taxon>
        <taxon>Gunneridae</taxon>
        <taxon>Pentapetalae</taxon>
        <taxon>asterids</taxon>
        <taxon>lamiids</taxon>
        <taxon>Solanales</taxon>
        <taxon>Solanaceae</taxon>
        <taxon>Solanoideae</taxon>
        <taxon>Solaneae</taxon>
        <taxon>Solanum</taxon>
    </lineage>
</organism>
<protein>
    <submittedName>
        <fullName evidence="1">Uncharacterized protein</fullName>
    </submittedName>
</protein>
<sequence length="96" mass="10744">MVVVVELNEIVVANTISALCFWLARERGRKTKTTKLIACGSGLTRGSARESGGCSSCGKWVSKRNPFDSSPLPWDSTPTLGWITLLLYDRRYLHWK</sequence>
<keyword evidence="2" id="KW-1185">Reference proteome</keyword>
<gene>
    <name evidence="1" type="ORF">H5410_015357</name>
</gene>
<feature type="non-terminal residue" evidence="1">
    <location>
        <position position="96"/>
    </location>
</feature>
<proteinExistence type="predicted"/>
<comment type="caution">
    <text evidence="1">The sequence shown here is derived from an EMBL/GenBank/DDBJ whole genome shotgun (WGS) entry which is preliminary data.</text>
</comment>
<dbReference type="Proteomes" id="UP000824120">
    <property type="component" value="Chromosome 3"/>
</dbReference>
<reference evidence="1 2" key="1">
    <citation type="submission" date="2020-09" db="EMBL/GenBank/DDBJ databases">
        <title>De no assembly of potato wild relative species, Solanum commersonii.</title>
        <authorList>
            <person name="Cho K."/>
        </authorList>
    </citation>
    <scope>NUCLEOTIDE SEQUENCE [LARGE SCALE GENOMIC DNA]</scope>
    <source>
        <strain evidence="1">LZ3.2</strain>
        <tissue evidence="1">Leaf</tissue>
    </source>
</reference>
<dbReference type="AlphaFoldDB" id="A0A9J5ZTA6"/>
<name>A0A9J5ZTA6_SOLCO</name>